<dbReference type="PROSITE" id="PS51257">
    <property type="entry name" value="PROKAR_LIPOPROTEIN"/>
    <property type="match status" value="1"/>
</dbReference>
<reference evidence="7" key="1">
    <citation type="journal article" date="2021" name="ISME J.">
        <title>Evolutionary origin and ecological implication of a unique nif island in free-living Bradyrhizobium lineages.</title>
        <authorList>
            <person name="Tao J."/>
        </authorList>
    </citation>
    <scope>NUCLEOTIDE SEQUENCE [LARGE SCALE GENOMIC DNA]</scope>
    <source>
        <strain evidence="7">SZCCT0434</strain>
    </source>
</reference>
<feature type="repeat" description="TPR" evidence="3">
    <location>
        <begin position="159"/>
        <end position="192"/>
    </location>
</feature>
<evidence type="ECO:0000256" key="2">
    <source>
        <dbReference type="ARBA" id="ARBA00022803"/>
    </source>
</evidence>
<feature type="repeat" description="TPR" evidence="3">
    <location>
        <begin position="414"/>
        <end position="447"/>
    </location>
</feature>
<dbReference type="EMBL" id="JAFCJH010000011">
    <property type="protein sequence ID" value="MBR0796267.1"/>
    <property type="molecule type" value="Genomic_DNA"/>
</dbReference>
<keyword evidence="7" id="KW-1185">Reference proteome</keyword>
<evidence type="ECO:0000259" key="5">
    <source>
        <dbReference type="Pfam" id="PF12770"/>
    </source>
</evidence>
<sequence length="1073" mass="114232">MKVERRRLRRTIVTALLLGAVGLACTRPAVAASAIDTLAAQMNEAGNAGRNADGLNIARRLEELVRRQQGTDNMNFAGVLHNEGMFLHNLGRYKEAADRLNAALAIKLHFHDAASILRTSNILISSLMMLERRSDALAAGRQALAVGTAAFGPDDPRLAGALESMGTIARAQENYGDARDYFERALAIKQRSPDISPPEIATALDDLGDLYGLQGRFDDGEKLLKQGLATLDQAYGAQAAGAPNYLNILNDLGNLYNDAGRLQDAEATLRKAYALGRERAGEDDPNVSSMLGNLANVLNKQSRYAEAEVLFNRTLLSREKTFGPDHPAVVYALNNLANNYADQGRAADALPLQQRVLAIQEKIAGPDSPDAARVLMAIASTYNETGRAAEAAPLYQRALRIFSEKLGSDSTFTADALGAIGRQQLDAGQFDAAGQSFARALAIQEKAFGRDHASLLPTLRAQGPLALRTGDYAAARSALERALAIALAKLGPDHLTTSAILINLSDVSAGENKWAEALATLRRAAERLAGRVGSGEATGLLVDLDGHLIRAVWKVSDGKPDDQQINEAFTSAQRLHETSAASAVTLMSARFAAGNDAVAAAVRRQQDLKASLDSLDKRITTELGAPDGKRNDGLIASLRTESGGVRKSLEETAARIAREFPAYAELSSPVPLSLSQVQALLKPDEAELLFLAMSDRSFVFAVTREHVGMRAIALRADGLADRVAGLRRGLFNGVAEVAPFDLDASHELYAALFSPISDIIAAKPKLLIVPTGALTSLPFQVLVTRTPDPATGQSDRYRSAAWLIRDKAIDVLPSVSSLRALRVYARASRASKPFIGFGDPVLQLDGGKTRMSRNVDPYSTYYKGTTVDIDMLRKGLAPLPETAGELLAVAHQLGASDADVRLGADATVTNVRLAQLDQYRVIDFATHGLVAGEVKGLSEPALVLTLPARPTADDDGLLTSSRVARLTLDADWAVLSACNTAAGDRPGAEGLSGLARAFFYAGARALLVSHWPVDSGAAVKLTTGAFSELAHHPGIGRAEALRRSMLALINDPSDPRNAEPALWAPFVLVGEGG</sequence>
<evidence type="ECO:0000313" key="6">
    <source>
        <dbReference type="EMBL" id="MBR0796267.1"/>
    </source>
</evidence>
<comment type="caution">
    <text evidence="6">The sequence shown here is derived from an EMBL/GenBank/DDBJ whole genome shotgun (WGS) entry which is preliminary data.</text>
</comment>
<dbReference type="RefSeq" id="WP_212492760.1">
    <property type="nucleotide sequence ID" value="NZ_JAFCJH010000011.1"/>
</dbReference>
<dbReference type="SUPFAM" id="SSF48452">
    <property type="entry name" value="TPR-like"/>
    <property type="match status" value="4"/>
</dbReference>
<feature type="chain" id="PRO_5045481868" evidence="4">
    <location>
        <begin position="32"/>
        <end position="1073"/>
    </location>
</feature>
<dbReference type="Proteomes" id="UP001315278">
    <property type="component" value="Unassembled WGS sequence"/>
</dbReference>
<gene>
    <name evidence="6" type="ORF">JQ615_12810</name>
</gene>
<dbReference type="SMART" id="SM00028">
    <property type="entry name" value="TPR"/>
    <property type="match status" value="8"/>
</dbReference>
<accession>A0ABS5FHK1</accession>
<keyword evidence="4" id="KW-0732">Signal</keyword>
<evidence type="ECO:0000256" key="4">
    <source>
        <dbReference type="SAM" id="SignalP"/>
    </source>
</evidence>
<name>A0ABS5FHK1_9BRAD</name>
<dbReference type="Pfam" id="PF13424">
    <property type="entry name" value="TPR_12"/>
    <property type="match status" value="5"/>
</dbReference>
<proteinExistence type="predicted"/>
<evidence type="ECO:0000256" key="3">
    <source>
        <dbReference type="PROSITE-ProRule" id="PRU00339"/>
    </source>
</evidence>
<dbReference type="PROSITE" id="PS50005">
    <property type="entry name" value="TPR"/>
    <property type="match status" value="2"/>
</dbReference>
<dbReference type="Gene3D" id="1.25.40.10">
    <property type="entry name" value="Tetratricopeptide repeat domain"/>
    <property type="match status" value="3"/>
</dbReference>
<dbReference type="Pfam" id="PF12770">
    <property type="entry name" value="CHAT"/>
    <property type="match status" value="1"/>
</dbReference>
<dbReference type="InterPro" id="IPR024983">
    <property type="entry name" value="CHAT_dom"/>
</dbReference>
<organism evidence="6 7">
    <name type="scientific">Bradyrhizobium jicamae</name>
    <dbReference type="NCBI Taxonomy" id="280332"/>
    <lineage>
        <taxon>Bacteria</taxon>
        <taxon>Pseudomonadati</taxon>
        <taxon>Pseudomonadota</taxon>
        <taxon>Alphaproteobacteria</taxon>
        <taxon>Hyphomicrobiales</taxon>
        <taxon>Nitrobacteraceae</taxon>
        <taxon>Bradyrhizobium</taxon>
    </lineage>
</organism>
<dbReference type="PANTHER" id="PTHR45641">
    <property type="entry name" value="TETRATRICOPEPTIDE REPEAT PROTEIN (AFU_ORTHOLOGUE AFUA_6G03870)"/>
    <property type="match status" value="1"/>
</dbReference>
<feature type="domain" description="CHAT" evidence="5">
    <location>
        <begin position="744"/>
        <end position="1071"/>
    </location>
</feature>
<evidence type="ECO:0000256" key="1">
    <source>
        <dbReference type="ARBA" id="ARBA00022737"/>
    </source>
</evidence>
<dbReference type="InterPro" id="IPR019734">
    <property type="entry name" value="TPR_rpt"/>
</dbReference>
<evidence type="ECO:0000313" key="7">
    <source>
        <dbReference type="Proteomes" id="UP001315278"/>
    </source>
</evidence>
<dbReference type="InterPro" id="IPR011990">
    <property type="entry name" value="TPR-like_helical_dom_sf"/>
</dbReference>
<feature type="signal peptide" evidence="4">
    <location>
        <begin position="1"/>
        <end position="31"/>
    </location>
</feature>
<keyword evidence="2 3" id="KW-0802">TPR repeat</keyword>
<keyword evidence="1" id="KW-0677">Repeat</keyword>
<protein>
    <submittedName>
        <fullName evidence="6">Tetratricopeptide repeat protein</fullName>
    </submittedName>
</protein>
<dbReference type="PANTHER" id="PTHR45641:SF19">
    <property type="entry name" value="NEPHROCYSTIN-3"/>
    <property type="match status" value="1"/>
</dbReference>